<comment type="subcellular location">
    <subcellularLocation>
        <location evidence="1">Cell membrane</location>
        <topology evidence="1">Single-pass type I membrane protein</topology>
    </subcellularLocation>
</comment>
<keyword evidence="20" id="KW-1185">Reference proteome</keyword>
<dbReference type="GO" id="GO:0005524">
    <property type="term" value="F:ATP binding"/>
    <property type="evidence" value="ECO:0007669"/>
    <property type="project" value="UniProtKB-UniRule"/>
</dbReference>
<keyword evidence="6 17" id="KW-0812">Transmembrane</keyword>
<evidence type="ECO:0000313" key="20">
    <source>
        <dbReference type="Proteomes" id="UP001210211"/>
    </source>
</evidence>
<evidence type="ECO:0000256" key="10">
    <source>
        <dbReference type="ARBA" id="ARBA00022777"/>
    </source>
</evidence>
<evidence type="ECO:0000256" key="16">
    <source>
        <dbReference type="PROSITE-ProRule" id="PRU10141"/>
    </source>
</evidence>
<evidence type="ECO:0000256" key="3">
    <source>
        <dbReference type="ARBA" id="ARBA00010217"/>
    </source>
</evidence>
<keyword evidence="5" id="KW-0808">Transferase</keyword>
<dbReference type="GO" id="GO:0004672">
    <property type="term" value="F:protein kinase activity"/>
    <property type="evidence" value="ECO:0007669"/>
    <property type="project" value="InterPro"/>
</dbReference>
<keyword evidence="11 16" id="KW-0067">ATP-binding</keyword>
<feature type="transmembrane region" description="Helical" evidence="17">
    <location>
        <begin position="100"/>
        <end position="122"/>
    </location>
</feature>
<accession>A0AAD5ZDA7</accession>
<evidence type="ECO:0000256" key="14">
    <source>
        <dbReference type="ARBA" id="ARBA00023170"/>
    </source>
</evidence>
<evidence type="ECO:0000256" key="7">
    <source>
        <dbReference type="ARBA" id="ARBA00022729"/>
    </source>
</evidence>
<keyword evidence="7" id="KW-0732">Signal</keyword>
<feature type="binding site" evidence="16">
    <location>
        <position position="196"/>
    </location>
    <ligand>
        <name>ATP</name>
        <dbReference type="ChEBI" id="CHEBI:30616"/>
    </ligand>
</feature>
<keyword evidence="12 17" id="KW-1133">Transmembrane helix</keyword>
<dbReference type="InterPro" id="IPR008271">
    <property type="entry name" value="Ser/Thr_kinase_AS"/>
</dbReference>
<gene>
    <name evidence="19" type="ORF">LUZ61_020429</name>
</gene>
<evidence type="ECO:0000256" key="1">
    <source>
        <dbReference type="ARBA" id="ARBA00004251"/>
    </source>
</evidence>
<evidence type="ECO:0000256" key="9">
    <source>
        <dbReference type="ARBA" id="ARBA00022741"/>
    </source>
</evidence>
<dbReference type="InterPro" id="IPR000719">
    <property type="entry name" value="Prot_kinase_dom"/>
</dbReference>
<dbReference type="Gene3D" id="2.60.120.200">
    <property type="match status" value="1"/>
</dbReference>
<dbReference type="InterPro" id="IPR013320">
    <property type="entry name" value="ConA-like_dom_sf"/>
</dbReference>
<protein>
    <recommendedName>
        <fullName evidence="18">Protein kinase domain-containing protein</fullName>
    </recommendedName>
</protein>
<dbReference type="PANTHER" id="PTHR27007">
    <property type="match status" value="1"/>
</dbReference>
<dbReference type="FunFam" id="1.10.510.10:FF:000240">
    <property type="entry name" value="Lectin-domain containing receptor kinase A4.3"/>
    <property type="match status" value="1"/>
</dbReference>
<comment type="similarity">
    <text evidence="3">In the C-terminal section; belongs to the protein kinase superfamily. Ser/Thr protein kinase family.</text>
</comment>
<dbReference type="InterPro" id="IPR017441">
    <property type="entry name" value="Protein_kinase_ATP_BS"/>
</dbReference>
<dbReference type="Proteomes" id="UP001210211">
    <property type="component" value="Unassembled WGS sequence"/>
</dbReference>
<keyword evidence="14" id="KW-0675">Receptor</keyword>
<keyword evidence="4" id="KW-1003">Cell membrane</keyword>
<evidence type="ECO:0000256" key="8">
    <source>
        <dbReference type="ARBA" id="ARBA00022734"/>
    </source>
</evidence>
<evidence type="ECO:0000256" key="17">
    <source>
        <dbReference type="SAM" id="Phobius"/>
    </source>
</evidence>
<dbReference type="FunFam" id="3.30.200.20:FF:000168">
    <property type="entry name" value="L-type lectin-domain containing receptor kinase IX.1"/>
    <property type="match status" value="1"/>
</dbReference>
<reference evidence="19 20" key="1">
    <citation type="journal article" date="2022" name="Cell">
        <title>Repeat-based holocentromeres influence genome architecture and karyotype evolution.</title>
        <authorList>
            <person name="Hofstatter P.G."/>
            <person name="Thangavel G."/>
            <person name="Lux T."/>
            <person name="Neumann P."/>
            <person name="Vondrak T."/>
            <person name="Novak P."/>
            <person name="Zhang M."/>
            <person name="Costa L."/>
            <person name="Castellani M."/>
            <person name="Scott A."/>
            <person name="Toegelov H."/>
            <person name="Fuchs J."/>
            <person name="Mata-Sucre Y."/>
            <person name="Dias Y."/>
            <person name="Vanzela A.L.L."/>
            <person name="Huettel B."/>
            <person name="Almeida C.C.S."/>
            <person name="Simkova H."/>
            <person name="Souza G."/>
            <person name="Pedrosa-Harand A."/>
            <person name="Macas J."/>
            <person name="Mayer K.F.X."/>
            <person name="Houben A."/>
            <person name="Marques A."/>
        </authorList>
    </citation>
    <scope>NUCLEOTIDE SEQUENCE [LARGE SCALE GENOMIC DNA]</scope>
    <source>
        <strain evidence="19">RhyTen1mFocal</strain>
    </source>
</reference>
<dbReference type="Pfam" id="PF00139">
    <property type="entry name" value="Lectin_legB"/>
    <property type="match status" value="1"/>
</dbReference>
<dbReference type="AlphaFoldDB" id="A0AAD5ZDA7"/>
<keyword evidence="8" id="KW-0430">Lectin</keyword>
<dbReference type="EMBL" id="JAMRDG010000002">
    <property type="protein sequence ID" value="KAJ3691265.1"/>
    <property type="molecule type" value="Genomic_DNA"/>
</dbReference>
<dbReference type="InterPro" id="IPR011009">
    <property type="entry name" value="Kinase-like_dom_sf"/>
</dbReference>
<comment type="similarity">
    <text evidence="2">In the N-terminal section; belongs to the leguminous lectin family.</text>
</comment>
<keyword evidence="10" id="KW-0418">Kinase</keyword>
<keyword evidence="13 17" id="KW-0472">Membrane</keyword>
<evidence type="ECO:0000256" key="12">
    <source>
        <dbReference type="ARBA" id="ARBA00022989"/>
    </source>
</evidence>
<evidence type="ECO:0000256" key="5">
    <source>
        <dbReference type="ARBA" id="ARBA00022679"/>
    </source>
</evidence>
<dbReference type="GO" id="GO:0005886">
    <property type="term" value="C:plasma membrane"/>
    <property type="evidence" value="ECO:0007669"/>
    <property type="project" value="UniProtKB-SubCell"/>
</dbReference>
<sequence>MTAQIEYNSRQNLLRLLLWQETNPNITFSLNTTVDIREILPNTSTVGFSAATGSGSELTRLFSWSLNSTLEMKEITSSPPPPPNNYTHPHKDKTLTSAPAIVGIVVCTFLMLSLVAILICHLRQKRLTKNTREIEVIGDELIDYEFEKGRGPKKFSYNELADATNGFSENNKLGEGGFGSVYRGILIEEKNHVAVKRVSKESKQGKKEYISEVKIISQLRHRNLVQLTGWCHDQGEFLLVYELMHNGSLDKHLYSKENLLTWPIRRNIALGQGSALLYLHEEWEKCVLHRDIKPSNIMLDSLFNVKLGDFGLARLIDHNQDLETTMAAGTKGYMAPECILGTANPSTQSDMFSLGIVLLEITCGRRPIMPQHDQKKVSLVEWVWDLYGKNALLEAIDGRLNGDFDRDEAECFMVVGLWCAHPEKSQRPSIKQAMSVLQFQAPLPILPSKMPVPIYAIPADPNMQLYTSSNATTTTSVVAASTKSVPALPSDSSWLLKQQGNTF</sequence>
<evidence type="ECO:0000256" key="13">
    <source>
        <dbReference type="ARBA" id="ARBA00023136"/>
    </source>
</evidence>
<keyword evidence="15" id="KW-0325">Glycoprotein</keyword>
<dbReference type="PROSITE" id="PS00107">
    <property type="entry name" value="PROTEIN_KINASE_ATP"/>
    <property type="match status" value="1"/>
</dbReference>
<proteinExistence type="inferred from homology"/>
<dbReference type="Pfam" id="PF00069">
    <property type="entry name" value="Pkinase"/>
    <property type="match status" value="1"/>
</dbReference>
<dbReference type="SMART" id="SM00220">
    <property type="entry name" value="S_TKc"/>
    <property type="match status" value="1"/>
</dbReference>
<evidence type="ECO:0000256" key="6">
    <source>
        <dbReference type="ARBA" id="ARBA00022692"/>
    </source>
</evidence>
<evidence type="ECO:0000256" key="2">
    <source>
        <dbReference type="ARBA" id="ARBA00008536"/>
    </source>
</evidence>
<dbReference type="SUPFAM" id="SSF49899">
    <property type="entry name" value="Concanavalin A-like lectins/glucanases"/>
    <property type="match status" value="1"/>
</dbReference>
<evidence type="ECO:0000259" key="18">
    <source>
        <dbReference type="PROSITE" id="PS50011"/>
    </source>
</evidence>
<evidence type="ECO:0000256" key="15">
    <source>
        <dbReference type="ARBA" id="ARBA00023180"/>
    </source>
</evidence>
<dbReference type="GO" id="GO:0030246">
    <property type="term" value="F:carbohydrate binding"/>
    <property type="evidence" value="ECO:0007669"/>
    <property type="project" value="UniProtKB-KW"/>
</dbReference>
<evidence type="ECO:0000256" key="11">
    <source>
        <dbReference type="ARBA" id="ARBA00022840"/>
    </source>
</evidence>
<evidence type="ECO:0000256" key="4">
    <source>
        <dbReference type="ARBA" id="ARBA00022475"/>
    </source>
</evidence>
<organism evidence="19 20">
    <name type="scientific">Rhynchospora tenuis</name>
    <dbReference type="NCBI Taxonomy" id="198213"/>
    <lineage>
        <taxon>Eukaryota</taxon>
        <taxon>Viridiplantae</taxon>
        <taxon>Streptophyta</taxon>
        <taxon>Embryophyta</taxon>
        <taxon>Tracheophyta</taxon>
        <taxon>Spermatophyta</taxon>
        <taxon>Magnoliopsida</taxon>
        <taxon>Liliopsida</taxon>
        <taxon>Poales</taxon>
        <taxon>Cyperaceae</taxon>
        <taxon>Cyperoideae</taxon>
        <taxon>Rhynchosporeae</taxon>
        <taxon>Rhynchospora</taxon>
    </lineage>
</organism>
<dbReference type="InterPro" id="IPR050528">
    <property type="entry name" value="L-type_Lectin-RKs"/>
</dbReference>
<keyword evidence="9 16" id="KW-0547">Nucleotide-binding</keyword>
<dbReference type="SUPFAM" id="SSF56112">
    <property type="entry name" value="Protein kinase-like (PK-like)"/>
    <property type="match status" value="1"/>
</dbReference>
<dbReference type="PROSITE" id="PS50011">
    <property type="entry name" value="PROTEIN_KINASE_DOM"/>
    <property type="match status" value="1"/>
</dbReference>
<dbReference type="Gene3D" id="3.30.200.20">
    <property type="entry name" value="Phosphorylase Kinase, domain 1"/>
    <property type="match status" value="1"/>
</dbReference>
<comment type="caution">
    <text evidence="19">The sequence shown here is derived from an EMBL/GenBank/DDBJ whole genome shotgun (WGS) entry which is preliminary data.</text>
</comment>
<dbReference type="InterPro" id="IPR001220">
    <property type="entry name" value="Legume_lectin_dom"/>
</dbReference>
<dbReference type="GO" id="GO:0002229">
    <property type="term" value="P:defense response to oomycetes"/>
    <property type="evidence" value="ECO:0007669"/>
    <property type="project" value="UniProtKB-ARBA"/>
</dbReference>
<dbReference type="PROSITE" id="PS00108">
    <property type="entry name" value="PROTEIN_KINASE_ST"/>
    <property type="match status" value="1"/>
</dbReference>
<name>A0AAD5ZDA7_9POAL</name>
<feature type="domain" description="Protein kinase" evidence="18">
    <location>
        <begin position="167"/>
        <end position="446"/>
    </location>
</feature>
<evidence type="ECO:0000313" key="19">
    <source>
        <dbReference type="EMBL" id="KAJ3691265.1"/>
    </source>
</evidence>
<dbReference type="Gene3D" id="1.10.510.10">
    <property type="entry name" value="Transferase(Phosphotransferase) domain 1"/>
    <property type="match status" value="1"/>
</dbReference>